<dbReference type="RefSeq" id="XP_003890201.1">
    <property type="nucleotide sequence ID" value="XM_003890152.1"/>
</dbReference>
<dbReference type="InParanoid" id="H6QQK3"/>
<protein>
    <recommendedName>
        <fullName evidence="1">DNA polymerase delta catalytic subunit</fullName>
    </recommendedName>
</protein>
<dbReference type="Pfam" id="PF03104">
    <property type="entry name" value="DNA_pol_B_exo1"/>
    <property type="match status" value="1"/>
</dbReference>
<dbReference type="AlphaFoldDB" id="H6QQK3"/>
<dbReference type="VEuPathDB" id="FungiDB:PGTG_21163"/>
<feature type="compositionally biased region" description="Basic residues" evidence="2">
    <location>
        <begin position="1"/>
        <end position="11"/>
    </location>
</feature>
<dbReference type="GeneID" id="13541239"/>
<dbReference type="STRING" id="418459.H6QQK3"/>
<evidence type="ECO:0000313" key="4">
    <source>
        <dbReference type="EMBL" id="EHS62655.1"/>
    </source>
</evidence>
<gene>
    <name evidence="4" type="ORF">PGTG_21163</name>
</gene>
<accession>H6QQK3</accession>
<organism evidence="4 5">
    <name type="scientific">Puccinia graminis f. sp. tritici (strain CRL 75-36-700-3 / race SCCL)</name>
    <name type="common">Black stem rust fungus</name>
    <dbReference type="NCBI Taxonomy" id="418459"/>
    <lineage>
        <taxon>Eukaryota</taxon>
        <taxon>Fungi</taxon>
        <taxon>Dikarya</taxon>
        <taxon>Basidiomycota</taxon>
        <taxon>Pucciniomycotina</taxon>
        <taxon>Pucciniomycetes</taxon>
        <taxon>Pucciniales</taxon>
        <taxon>Pucciniaceae</taxon>
        <taxon>Puccinia</taxon>
    </lineage>
</organism>
<dbReference type="EMBL" id="DS178272">
    <property type="protein sequence ID" value="EHS62655.1"/>
    <property type="molecule type" value="Genomic_DNA"/>
</dbReference>
<dbReference type="PANTHER" id="PTHR10322:SF23">
    <property type="entry name" value="DNA POLYMERASE DELTA CATALYTIC SUBUNIT"/>
    <property type="match status" value="1"/>
</dbReference>
<dbReference type="InterPro" id="IPR050240">
    <property type="entry name" value="DNA_pol_type-B"/>
</dbReference>
<dbReference type="Gene3D" id="2.40.50.730">
    <property type="match status" value="1"/>
</dbReference>
<name>H6QQK3_PUCGT</name>
<dbReference type="SUPFAM" id="SSF53098">
    <property type="entry name" value="Ribonuclease H-like"/>
    <property type="match status" value="1"/>
</dbReference>
<dbReference type="Proteomes" id="UP000008783">
    <property type="component" value="Unassembled WGS sequence"/>
</dbReference>
<evidence type="ECO:0000259" key="3">
    <source>
        <dbReference type="Pfam" id="PF03104"/>
    </source>
</evidence>
<dbReference type="PANTHER" id="PTHR10322">
    <property type="entry name" value="DNA POLYMERASE CATALYTIC SUBUNIT"/>
    <property type="match status" value="1"/>
</dbReference>
<evidence type="ECO:0000256" key="1">
    <source>
        <dbReference type="ARBA" id="ARBA00024411"/>
    </source>
</evidence>
<dbReference type="HOGENOM" id="CLU_1016114_0_0_1"/>
<sequence length="274" mass="30468">MDSGRSKKRKSMANGPDQTASQTRVRVEENGSTKDEPVDDALLAIPLDAHGFFQQIDIKEQSQSNVPRLQIFGVTEAGHSSALSLGVKPVHSLSVAYKTSLWGYTGDTQSPFLKIVLTDFKHLDAFERGEVNFREMFTACTTFDSNIAYTLRFMIDKKVTGMNWLEVPPGSYRLRAELEKASNCQIKLETSAETLISHAPEGEWSKMAPFRVLSYNIECSGWKGVFPDARLDPVIQIANMVTAHGLLTTPHLYWLGVDTFMEVSSRDEVLGQGS</sequence>
<dbReference type="OrthoDB" id="2414538at2759"/>
<dbReference type="InterPro" id="IPR006133">
    <property type="entry name" value="DNA-dir_DNA_pol_B_exonuc"/>
</dbReference>
<keyword evidence="5" id="KW-1185">Reference proteome</keyword>
<evidence type="ECO:0000313" key="5">
    <source>
        <dbReference type="Proteomes" id="UP000008783"/>
    </source>
</evidence>
<dbReference type="KEGG" id="pgr:PGTG_21163"/>
<feature type="compositionally biased region" description="Basic and acidic residues" evidence="2">
    <location>
        <begin position="25"/>
        <end position="36"/>
    </location>
</feature>
<proteinExistence type="predicted"/>
<feature type="domain" description="DNA-directed DNA polymerase family B exonuclease" evidence="3">
    <location>
        <begin position="140"/>
        <end position="245"/>
    </location>
</feature>
<reference evidence="5" key="1">
    <citation type="journal article" date="2011" name="Proc. Natl. Acad. Sci. U.S.A.">
        <title>Obligate biotrophy features unraveled by the genomic analysis of rust fungi.</title>
        <authorList>
            <person name="Duplessis S."/>
            <person name="Cuomo C.A."/>
            <person name="Lin Y.-C."/>
            <person name="Aerts A."/>
            <person name="Tisserant E."/>
            <person name="Veneault-Fourrey C."/>
            <person name="Joly D.L."/>
            <person name="Hacquard S."/>
            <person name="Amselem J."/>
            <person name="Cantarel B.L."/>
            <person name="Chiu R."/>
            <person name="Coutinho P.M."/>
            <person name="Feau N."/>
            <person name="Field M."/>
            <person name="Frey P."/>
            <person name="Gelhaye E."/>
            <person name="Goldberg J."/>
            <person name="Grabherr M.G."/>
            <person name="Kodira C.D."/>
            <person name="Kohler A."/>
            <person name="Kuees U."/>
            <person name="Lindquist E.A."/>
            <person name="Lucas S.M."/>
            <person name="Mago R."/>
            <person name="Mauceli E."/>
            <person name="Morin E."/>
            <person name="Murat C."/>
            <person name="Pangilinan J.L."/>
            <person name="Park R."/>
            <person name="Pearson M."/>
            <person name="Quesneville H."/>
            <person name="Rouhier N."/>
            <person name="Sakthikumar S."/>
            <person name="Salamov A.A."/>
            <person name="Schmutz J."/>
            <person name="Selles B."/>
            <person name="Shapiro H."/>
            <person name="Tanguay P."/>
            <person name="Tuskan G.A."/>
            <person name="Henrissat B."/>
            <person name="Van de Peer Y."/>
            <person name="Rouze P."/>
            <person name="Ellis J.G."/>
            <person name="Dodds P.N."/>
            <person name="Schein J.E."/>
            <person name="Zhong S."/>
            <person name="Hamelin R.C."/>
            <person name="Grigoriev I.V."/>
            <person name="Szabo L.J."/>
            <person name="Martin F."/>
        </authorList>
    </citation>
    <scope>NUCLEOTIDE SEQUENCE [LARGE SCALE GENOMIC DNA]</scope>
    <source>
        <strain evidence="5">CRL 75-36-700-3 / race SCCL</strain>
    </source>
</reference>
<dbReference type="InterPro" id="IPR012337">
    <property type="entry name" value="RNaseH-like_sf"/>
</dbReference>
<evidence type="ECO:0000256" key="2">
    <source>
        <dbReference type="SAM" id="MobiDB-lite"/>
    </source>
</evidence>
<feature type="region of interest" description="Disordered" evidence="2">
    <location>
        <begin position="1"/>
        <end position="39"/>
    </location>
</feature>